<feature type="domain" description="Nephrocystin 3-like N-terminal" evidence="2">
    <location>
        <begin position="32"/>
        <end position="113"/>
    </location>
</feature>
<sequence length="117" mass="12695">LLQLNISGDAFYNSEQCFLPPQCHPATRSTVQKAIQSWVVDDQRASVMWLYGPAGTGKSAIAQSMAEKWAANYNLAATFFFGRWRAGGGSGKCLFPTIAYQLALHIPGLRESVGLAV</sequence>
<keyword evidence="4" id="KW-1185">Reference proteome</keyword>
<evidence type="ECO:0000256" key="1">
    <source>
        <dbReference type="ARBA" id="ARBA00022737"/>
    </source>
</evidence>
<feature type="non-terminal residue" evidence="3">
    <location>
        <position position="117"/>
    </location>
</feature>
<dbReference type="Pfam" id="PF24883">
    <property type="entry name" value="NPHP3_N"/>
    <property type="match status" value="1"/>
</dbReference>
<keyword evidence="1" id="KW-0677">Repeat</keyword>
<comment type="caution">
    <text evidence="3">The sequence shown here is derived from an EMBL/GenBank/DDBJ whole genome shotgun (WGS) entry which is preliminary data.</text>
</comment>
<gene>
    <name evidence="3" type="ORF">DFH08DRAFT_662115</name>
</gene>
<dbReference type="InterPro" id="IPR027417">
    <property type="entry name" value="P-loop_NTPase"/>
</dbReference>
<evidence type="ECO:0000313" key="4">
    <source>
        <dbReference type="Proteomes" id="UP001218218"/>
    </source>
</evidence>
<dbReference type="Gene3D" id="3.40.50.300">
    <property type="entry name" value="P-loop containing nucleotide triphosphate hydrolases"/>
    <property type="match status" value="1"/>
</dbReference>
<name>A0AAD6ZB93_9AGAR</name>
<dbReference type="AlphaFoldDB" id="A0AAD6ZB93"/>
<dbReference type="InterPro" id="IPR056884">
    <property type="entry name" value="NPHP3-like_N"/>
</dbReference>
<protein>
    <recommendedName>
        <fullName evidence="2">Nephrocystin 3-like N-terminal domain-containing protein</fullName>
    </recommendedName>
</protein>
<proteinExistence type="predicted"/>
<accession>A0AAD6ZB93</accession>
<evidence type="ECO:0000313" key="3">
    <source>
        <dbReference type="EMBL" id="KAJ7314994.1"/>
    </source>
</evidence>
<feature type="non-terminal residue" evidence="3">
    <location>
        <position position="1"/>
    </location>
</feature>
<dbReference type="EMBL" id="JARIHO010000064">
    <property type="protein sequence ID" value="KAJ7314994.1"/>
    <property type="molecule type" value="Genomic_DNA"/>
</dbReference>
<reference evidence="3" key="1">
    <citation type="submission" date="2023-03" db="EMBL/GenBank/DDBJ databases">
        <title>Massive genome expansion in bonnet fungi (Mycena s.s.) driven by repeated elements and novel gene families across ecological guilds.</title>
        <authorList>
            <consortium name="Lawrence Berkeley National Laboratory"/>
            <person name="Harder C.B."/>
            <person name="Miyauchi S."/>
            <person name="Viragh M."/>
            <person name="Kuo A."/>
            <person name="Thoen E."/>
            <person name="Andreopoulos B."/>
            <person name="Lu D."/>
            <person name="Skrede I."/>
            <person name="Drula E."/>
            <person name="Henrissat B."/>
            <person name="Morin E."/>
            <person name="Kohler A."/>
            <person name="Barry K."/>
            <person name="LaButti K."/>
            <person name="Morin E."/>
            <person name="Salamov A."/>
            <person name="Lipzen A."/>
            <person name="Mereny Z."/>
            <person name="Hegedus B."/>
            <person name="Baldrian P."/>
            <person name="Stursova M."/>
            <person name="Weitz H."/>
            <person name="Taylor A."/>
            <person name="Grigoriev I.V."/>
            <person name="Nagy L.G."/>
            <person name="Martin F."/>
            <person name="Kauserud H."/>
        </authorList>
    </citation>
    <scope>NUCLEOTIDE SEQUENCE</scope>
    <source>
        <strain evidence="3">CBHHK002</strain>
    </source>
</reference>
<organism evidence="3 4">
    <name type="scientific">Mycena albidolilacea</name>
    <dbReference type="NCBI Taxonomy" id="1033008"/>
    <lineage>
        <taxon>Eukaryota</taxon>
        <taxon>Fungi</taxon>
        <taxon>Dikarya</taxon>
        <taxon>Basidiomycota</taxon>
        <taxon>Agaricomycotina</taxon>
        <taxon>Agaricomycetes</taxon>
        <taxon>Agaricomycetidae</taxon>
        <taxon>Agaricales</taxon>
        <taxon>Marasmiineae</taxon>
        <taxon>Mycenaceae</taxon>
        <taxon>Mycena</taxon>
    </lineage>
</organism>
<dbReference type="Proteomes" id="UP001218218">
    <property type="component" value="Unassembled WGS sequence"/>
</dbReference>
<evidence type="ECO:0000259" key="2">
    <source>
        <dbReference type="Pfam" id="PF24883"/>
    </source>
</evidence>
<dbReference type="SUPFAM" id="SSF52540">
    <property type="entry name" value="P-loop containing nucleoside triphosphate hydrolases"/>
    <property type="match status" value="1"/>
</dbReference>